<dbReference type="InterPro" id="IPR007024">
    <property type="entry name" value="BLUF_domain"/>
</dbReference>
<dbReference type="GO" id="GO:0009882">
    <property type="term" value="F:blue light photoreceptor activity"/>
    <property type="evidence" value="ECO:0007669"/>
    <property type="project" value="InterPro"/>
</dbReference>
<dbReference type="PROSITE" id="PS50925">
    <property type="entry name" value="BLUF"/>
    <property type="match status" value="1"/>
</dbReference>
<dbReference type="Pfam" id="PF04940">
    <property type="entry name" value="BLUF"/>
    <property type="match status" value="1"/>
</dbReference>
<dbReference type="SUPFAM" id="SSF54975">
    <property type="entry name" value="Acylphosphatase/BLUF domain-like"/>
    <property type="match status" value="1"/>
</dbReference>
<evidence type="ECO:0000259" key="1">
    <source>
        <dbReference type="PROSITE" id="PS50925"/>
    </source>
</evidence>
<dbReference type="Gene3D" id="3.30.70.100">
    <property type="match status" value="1"/>
</dbReference>
<dbReference type="GO" id="GO:0071949">
    <property type="term" value="F:FAD binding"/>
    <property type="evidence" value="ECO:0007669"/>
    <property type="project" value="InterPro"/>
</dbReference>
<dbReference type="OrthoDB" id="5293734at2"/>
<evidence type="ECO:0000313" key="3">
    <source>
        <dbReference type="Proteomes" id="UP000075391"/>
    </source>
</evidence>
<accession>A0A150WIX1</accession>
<sequence>MGPVFQLVYLSQAAEDISYSDIQDILEVSRINNETEEVTGVLIFRDGYFLQLLEGREQDVKKVLSKILMDDRNHSIRVLIETTAVDRLFEKWSMAFYDGDISHNETEDLVELFNTCLTGSRRTVIIPMLKKFQASAPEPQ</sequence>
<protein>
    <recommendedName>
        <fullName evidence="1">BLUF domain-containing protein</fullName>
    </recommendedName>
</protein>
<gene>
    <name evidence="2" type="ORF">AZI85_05255</name>
</gene>
<evidence type="ECO:0000313" key="2">
    <source>
        <dbReference type="EMBL" id="KYG63439.1"/>
    </source>
</evidence>
<organism evidence="2 3">
    <name type="scientific">Bdellovibrio bacteriovorus</name>
    <dbReference type="NCBI Taxonomy" id="959"/>
    <lineage>
        <taxon>Bacteria</taxon>
        <taxon>Pseudomonadati</taxon>
        <taxon>Bdellovibrionota</taxon>
        <taxon>Bdellovibrionia</taxon>
        <taxon>Bdellovibrionales</taxon>
        <taxon>Pseudobdellovibrionaceae</taxon>
        <taxon>Bdellovibrio</taxon>
    </lineage>
</organism>
<dbReference type="AlphaFoldDB" id="A0A150WIX1"/>
<proteinExistence type="predicted"/>
<feature type="domain" description="BLUF" evidence="1">
    <location>
        <begin position="4"/>
        <end position="95"/>
    </location>
</feature>
<dbReference type="EMBL" id="LUKF01000014">
    <property type="protein sequence ID" value="KYG63439.1"/>
    <property type="molecule type" value="Genomic_DNA"/>
</dbReference>
<dbReference type="Proteomes" id="UP000075391">
    <property type="component" value="Unassembled WGS sequence"/>
</dbReference>
<dbReference type="InterPro" id="IPR036046">
    <property type="entry name" value="Acylphosphatase-like_dom_sf"/>
</dbReference>
<name>A0A150WIX1_BDEBC</name>
<dbReference type="SMART" id="SM01034">
    <property type="entry name" value="BLUF"/>
    <property type="match status" value="1"/>
</dbReference>
<comment type="caution">
    <text evidence="2">The sequence shown here is derived from an EMBL/GenBank/DDBJ whole genome shotgun (WGS) entry which is preliminary data.</text>
</comment>
<dbReference type="RefSeq" id="WP_063243785.1">
    <property type="nucleotide sequence ID" value="NZ_CP168967.1"/>
</dbReference>
<reference evidence="2 3" key="1">
    <citation type="submission" date="2016-03" db="EMBL/GenBank/DDBJ databases">
        <authorList>
            <person name="Ploux O."/>
        </authorList>
    </citation>
    <scope>NUCLEOTIDE SEQUENCE [LARGE SCALE GENOMIC DNA]</scope>
    <source>
        <strain evidence="2 3">BER2</strain>
    </source>
</reference>